<evidence type="ECO:0000259" key="1">
    <source>
        <dbReference type="Pfam" id="PF20274"/>
    </source>
</evidence>
<feature type="domain" description="Cyclic-phosphate processing Receiver" evidence="1">
    <location>
        <begin position="1"/>
        <end position="89"/>
    </location>
</feature>
<proteinExistence type="predicted"/>
<dbReference type="AlphaFoldDB" id="A0A076PS96"/>
<dbReference type="KEGG" id="ctes:O987_12341"/>
<dbReference type="Proteomes" id="UP000028782">
    <property type="component" value="Chromosome"/>
</dbReference>
<protein>
    <submittedName>
        <fullName evidence="2">Biotin carboxylase</fullName>
    </submittedName>
</protein>
<reference evidence="2 3" key="1">
    <citation type="journal article" date="2014" name="Genome Announc.">
        <title>Complete Genome Sequence of Polychlorinated Biphenyl Degrader Comamonas testosteroni TK102 (NBRC 109938).</title>
        <authorList>
            <person name="Fukuda K."/>
            <person name="Hosoyama A."/>
            <person name="Tsuchikane K."/>
            <person name="Ohji S."/>
            <person name="Yamazoe A."/>
            <person name="Fujita N."/>
            <person name="Shintani M."/>
            <person name="Kimbara K."/>
        </authorList>
    </citation>
    <scope>NUCLEOTIDE SEQUENCE [LARGE SCALE GENOMIC DNA]</scope>
    <source>
        <strain evidence="2">TK102</strain>
    </source>
</reference>
<dbReference type="HOGENOM" id="CLU_1545003_0_0_4"/>
<dbReference type="InterPro" id="IPR046909">
    <property type="entry name" value="cREC_REC"/>
</dbReference>
<dbReference type="Pfam" id="PF20274">
    <property type="entry name" value="cREC_REC"/>
    <property type="match status" value="1"/>
</dbReference>
<dbReference type="RefSeq" id="WP_307133619.1">
    <property type="nucleotide sequence ID" value="NZ_CP006704.1"/>
</dbReference>
<evidence type="ECO:0000313" key="3">
    <source>
        <dbReference type="Proteomes" id="UP000028782"/>
    </source>
</evidence>
<accession>A0A076PS96</accession>
<name>A0A076PS96_COMTE</name>
<organism evidence="2 3">
    <name type="scientific">Comamonas testosteroni TK102</name>
    <dbReference type="NCBI Taxonomy" id="1392005"/>
    <lineage>
        <taxon>Bacteria</taxon>
        <taxon>Pseudomonadati</taxon>
        <taxon>Pseudomonadota</taxon>
        <taxon>Betaproteobacteria</taxon>
        <taxon>Burkholderiales</taxon>
        <taxon>Comamonadaceae</taxon>
        <taxon>Comamonas</taxon>
    </lineage>
</organism>
<dbReference type="EMBL" id="CP006704">
    <property type="protein sequence ID" value="AIJ46585.1"/>
    <property type="molecule type" value="Genomic_DNA"/>
</dbReference>
<sequence length="173" mass="19889">MKIFLDDIRPAPIGWVRAYWPNQVIDMLSKNYVEEISLDHDLGDDKRGTGYDVLVWIENAISRGEIFLPKISIHSANVAARVRMENAVKKIEYMSNQIDVLELNKLFSKLEEISKDGYSVIIKIDSERWADFPPAPYTTIMFSPSGNNFKMDSSNVIEGIKSCIDYYENNMKK</sequence>
<evidence type="ECO:0000313" key="2">
    <source>
        <dbReference type="EMBL" id="AIJ46585.1"/>
    </source>
</evidence>
<gene>
    <name evidence="2" type="ORF">O987_12341</name>
</gene>